<feature type="compositionally biased region" description="Polar residues" evidence="2">
    <location>
        <begin position="172"/>
        <end position="182"/>
    </location>
</feature>
<comment type="subunit">
    <text evidence="1">Component of the NuA4 histone acetyltransferase complex.</text>
</comment>
<feature type="compositionally biased region" description="Basic residues" evidence="2">
    <location>
        <begin position="132"/>
        <end position="144"/>
    </location>
</feature>
<organism evidence="4 5">
    <name type="scientific">Alternaria alternata</name>
    <name type="common">Alternaria rot fungus</name>
    <name type="synonym">Torula alternata</name>
    <dbReference type="NCBI Taxonomy" id="5599"/>
    <lineage>
        <taxon>Eukaryota</taxon>
        <taxon>Fungi</taxon>
        <taxon>Dikarya</taxon>
        <taxon>Ascomycota</taxon>
        <taxon>Pezizomycotina</taxon>
        <taxon>Dothideomycetes</taxon>
        <taxon>Pleosporomycetidae</taxon>
        <taxon>Pleosporales</taxon>
        <taxon>Pleosporineae</taxon>
        <taxon>Pleosporaceae</taxon>
        <taxon>Alternaria</taxon>
        <taxon>Alternaria sect. Alternaria</taxon>
        <taxon>Alternaria alternata complex</taxon>
    </lineage>
</organism>
<feature type="domain" description="Chromo" evidence="3">
    <location>
        <begin position="218"/>
        <end position="273"/>
    </location>
</feature>
<dbReference type="AlphaFoldDB" id="A0A4Q4MTJ4"/>
<comment type="caution">
    <text evidence="4">The sequence shown here is derived from an EMBL/GenBank/DDBJ whole genome shotgun (WGS) entry which is preliminary data.</text>
</comment>
<feature type="compositionally biased region" description="Basic and acidic residues" evidence="2">
    <location>
        <begin position="31"/>
        <end position="42"/>
    </location>
</feature>
<gene>
    <name evidence="4" type="ORF">AA0117_g13163</name>
</gene>
<dbReference type="InterPro" id="IPR016197">
    <property type="entry name" value="Chromo-like_dom_sf"/>
</dbReference>
<dbReference type="Gene3D" id="2.40.50.40">
    <property type="match status" value="1"/>
</dbReference>
<dbReference type="PROSITE" id="PS50013">
    <property type="entry name" value="CHROMO_2"/>
    <property type="match status" value="1"/>
</dbReference>
<feature type="region of interest" description="Disordered" evidence="2">
    <location>
        <begin position="87"/>
        <end position="213"/>
    </location>
</feature>
<feature type="region of interest" description="Disordered" evidence="2">
    <location>
        <begin position="31"/>
        <end position="55"/>
    </location>
</feature>
<evidence type="ECO:0000259" key="3">
    <source>
        <dbReference type="PROSITE" id="PS50013"/>
    </source>
</evidence>
<name>A0A4Q4MTJ4_ALTAL</name>
<dbReference type="CDD" id="cd00024">
    <property type="entry name" value="CD_CSD"/>
    <property type="match status" value="1"/>
</dbReference>
<evidence type="ECO:0000256" key="1">
    <source>
        <dbReference type="ARBA" id="ARBA00011353"/>
    </source>
</evidence>
<dbReference type="EMBL" id="PDXD01000147">
    <property type="protein sequence ID" value="RYN58606.1"/>
    <property type="molecule type" value="Genomic_DNA"/>
</dbReference>
<dbReference type="GO" id="GO:0006338">
    <property type="term" value="P:chromatin remodeling"/>
    <property type="evidence" value="ECO:0007669"/>
    <property type="project" value="UniProtKB-ARBA"/>
</dbReference>
<sequence>PTLVKNKAGSDTESGDENVLISVTDDKVAGTHLARNDNHPSDLTDGDGGDLSSESEKIGSVFKRAVPTLTGNGSNRQAREIVPVAEHSLQPGTTSCSDASSSDASFSDASFNDSGSDIDDDSDASDCQTARPCRKRKRHAPTRFRVRERDTASEQCSTNTSRAAKRLKRSPNESWTPHITIQHSHSSSSRRRAPRHSKHPRKHKQVRDCDTEKSDGEYEVERIVDVRLVLQYRANWLGYEEDLMWHDASNFKNSPSRLRDFHDANPSRPGPPCRLGIWEKCWKRDEDAAEHDDDNKPERVRKYG</sequence>
<accession>A0A4Q4MTJ4</accession>
<dbReference type="SUPFAM" id="SSF54160">
    <property type="entry name" value="Chromo domain-like"/>
    <property type="match status" value="1"/>
</dbReference>
<reference evidence="5" key="1">
    <citation type="journal article" date="2019" name="bioRxiv">
        <title>Genomics, evolutionary history and diagnostics of the Alternaria alternata species group including apple and Asian pear pathotypes.</title>
        <authorList>
            <person name="Armitage A.D."/>
            <person name="Cockerton H.M."/>
            <person name="Sreenivasaprasad S."/>
            <person name="Woodhall J.W."/>
            <person name="Lane C.R."/>
            <person name="Harrison R.J."/>
            <person name="Clarkson J.P."/>
        </authorList>
    </citation>
    <scope>NUCLEOTIDE SEQUENCE [LARGE SCALE GENOMIC DNA]</scope>
    <source>
        <strain evidence="5">FERA 1177</strain>
    </source>
</reference>
<feature type="compositionally biased region" description="Polar residues" evidence="2">
    <location>
        <begin position="153"/>
        <end position="162"/>
    </location>
</feature>
<dbReference type="Proteomes" id="UP000291422">
    <property type="component" value="Unassembled WGS sequence"/>
</dbReference>
<evidence type="ECO:0000313" key="5">
    <source>
        <dbReference type="Proteomes" id="UP000291422"/>
    </source>
</evidence>
<dbReference type="InterPro" id="IPR000953">
    <property type="entry name" value="Chromo/chromo_shadow_dom"/>
</dbReference>
<feature type="compositionally biased region" description="Low complexity" evidence="2">
    <location>
        <begin position="95"/>
        <end position="115"/>
    </location>
</feature>
<evidence type="ECO:0000313" key="4">
    <source>
        <dbReference type="EMBL" id="RYN58606.1"/>
    </source>
</evidence>
<feature type="compositionally biased region" description="Basic residues" evidence="2">
    <location>
        <begin position="188"/>
        <end position="205"/>
    </location>
</feature>
<proteinExistence type="predicted"/>
<protein>
    <recommendedName>
        <fullName evidence="3">Chromo domain-containing protein</fullName>
    </recommendedName>
</protein>
<feature type="non-terminal residue" evidence="4">
    <location>
        <position position="1"/>
    </location>
</feature>
<evidence type="ECO:0000256" key="2">
    <source>
        <dbReference type="SAM" id="MobiDB-lite"/>
    </source>
</evidence>